<reference evidence="1" key="1">
    <citation type="submission" date="2017-12" db="EMBL/GenBank/DDBJ databases">
        <title>Gene loss provides genomic basis for host adaptation in cereal stripe rust fungi.</title>
        <authorList>
            <person name="Xia C."/>
        </authorList>
    </citation>
    <scope>NUCLEOTIDE SEQUENCE [LARGE SCALE GENOMIC DNA]</scope>
    <source>
        <strain evidence="1">93-210</strain>
    </source>
</reference>
<evidence type="ECO:0000313" key="1">
    <source>
        <dbReference type="EMBL" id="POW09313.1"/>
    </source>
</evidence>
<protein>
    <submittedName>
        <fullName evidence="1">Uncharacterized protein</fullName>
    </submittedName>
</protein>
<proteinExistence type="predicted"/>
<gene>
    <name evidence="1" type="ORF">PSTT_06868</name>
</gene>
<name>A0A2S4VID3_9BASI</name>
<comment type="caution">
    <text evidence="1">The sequence shown here is derived from an EMBL/GenBank/DDBJ whole genome shotgun (WGS) entry which is preliminary data.</text>
</comment>
<accession>A0A2S4VID3</accession>
<feature type="non-terminal residue" evidence="1">
    <location>
        <position position="1"/>
    </location>
</feature>
<feature type="non-terminal residue" evidence="1">
    <location>
        <position position="170"/>
    </location>
</feature>
<keyword evidence="2" id="KW-1185">Reference proteome</keyword>
<organism evidence="1 2">
    <name type="scientific">Puccinia striiformis</name>
    <dbReference type="NCBI Taxonomy" id="27350"/>
    <lineage>
        <taxon>Eukaryota</taxon>
        <taxon>Fungi</taxon>
        <taxon>Dikarya</taxon>
        <taxon>Basidiomycota</taxon>
        <taxon>Pucciniomycotina</taxon>
        <taxon>Pucciniomycetes</taxon>
        <taxon>Pucciniales</taxon>
        <taxon>Pucciniaceae</taxon>
        <taxon>Puccinia</taxon>
    </lineage>
</organism>
<dbReference type="EMBL" id="PKSL01000056">
    <property type="protein sequence ID" value="POW09313.1"/>
    <property type="molecule type" value="Genomic_DNA"/>
</dbReference>
<dbReference type="VEuPathDB" id="FungiDB:PSTT_06868"/>
<dbReference type="AlphaFoldDB" id="A0A2S4VID3"/>
<sequence>TLTPAGQGKRRPQYPATLPLITQDSASWSRVDYKRTAEPVPIHPFDFDHPTIKQSQATTVSEVLTQSTSIPHTPRPSCRLFQLAPSSPHTALRRYYACHLLLCFSLGCLQVQRRGNSGISANGGGLSGSGPNLQIGRRATPIRGGDIPMEGVKHVTHHSLYLRFSCHPRP</sequence>
<dbReference type="Proteomes" id="UP000239156">
    <property type="component" value="Unassembled WGS sequence"/>
</dbReference>
<evidence type="ECO:0000313" key="2">
    <source>
        <dbReference type="Proteomes" id="UP000239156"/>
    </source>
</evidence>